<dbReference type="CDD" id="cd00176">
    <property type="entry name" value="SPEC"/>
    <property type="match status" value="3"/>
</dbReference>
<sequence>MEVRADNAMLVRSVLSGATSSASVVSSRYSDRTRLELEKLEEERALFTSYIDRKYATKAAEKERERSERSQSFRVSSRATSRVEEVQSRGGSCKNVRKPEIVTPVKSLLRPSDKRGCKRQETPGQRQYNRTVEDTELWLSEMEEQVLSEDYGKDLPSVQDLQRKQALLESDVKAHQDRIDYIKVTANKFVESGHVDADNIRLKEGALLKRYAALAESMAYRKQRLLESLQVQQLFHDLEDEAAWIRTKDPMAASTNFGRDLIGVQNLITKHQELLAKINNHESKFAGVISNGEQMLNDRTTSNEEIKLRINALKGEWNSLKEKSNQRKQDLKVSLQAHLYFADAKGAESWMREKEPIVLNQDYGNDVDSSKALLKKHEALVSNLEAFGSTIQALQEQVRDCRQQALIVDITGKRCVMPLYYDHTGKSSCETSMRKSDAVTLLNSNKDRRKVEEHDCQGFVPAVCTKRIDSWLSASKQIPIDGLSIADRQAQINSQYDNLLSLARERQNGLNETVKAYVVMREAADLAVWIKDKESQALIKDVGEDLEEIESLQKKFDDFKDDLKANEVRLTRMNEIAIQLTSLGQTKAALKVKTQMQTLNEKWAELQTRTQDRISQLGSAHELQRFYRDVDETKEWVAGKRYALNNDELGKDLRGVQTLQRKHEVLERDLATLQDKICQLDETANRLMQSHPDTAKQTYAKQKEINEEWQQVVSKAQQRKEKLLESYDLQRFLSDYRDLSAWVGFMIGPANSGELANDVAGVEVLIERHQEHLPHDARASTFSAFEQFGNELLLANHYAAPEIQEKIENLAKVREELKCAWTARQLQLDQNLPLQLHLRNCEQAENWMSTRRAFVSTEEVYLTGDNLDAKSKEHEDLRSAIDKAINGHEEKVSARHVLADQLIAQEHYAGKLIYDMLDRWRHLKEDLIEKRWWPGEDQTLQQFLRDVDATENWITERLQLATDEGYKDPANIESKHQQYQEFKAELANADGIQSVLAISKSLWKLTRAWIGKYGVSL</sequence>
<accession>A0A182FBJ8</accession>
<evidence type="ECO:0000256" key="4">
    <source>
        <dbReference type="ARBA" id="ARBA00022490"/>
    </source>
</evidence>
<dbReference type="SMART" id="SM00150">
    <property type="entry name" value="SPEC"/>
    <property type="match status" value="8"/>
</dbReference>
<dbReference type="GO" id="GO:0042062">
    <property type="term" value="P:long-term strengthening of neuromuscular junction"/>
    <property type="evidence" value="ECO:0007669"/>
    <property type="project" value="UniProtKB-ARBA"/>
</dbReference>
<dbReference type="FunFam" id="1.20.58.60:FF:000017">
    <property type="entry name" value="Spectrin alpha chain, non-erythrocytic 1"/>
    <property type="match status" value="1"/>
</dbReference>
<reference evidence="11" key="2">
    <citation type="submission" date="2022-08" db="UniProtKB">
        <authorList>
            <consortium name="EnsemblMetazoa"/>
        </authorList>
    </citation>
    <scope>IDENTIFICATION</scope>
    <source>
        <strain evidence="11">STECLA/ALBI9_A</strain>
    </source>
</reference>
<dbReference type="GO" id="GO:0031594">
    <property type="term" value="C:neuromuscular junction"/>
    <property type="evidence" value="ECO:0007669"/>
    <property type="project" value="UniProtKB-ARBA"/>
</dbReference>
<dbReference type="SUPFAM" id="SSF46966">
    <property type="entry name" value="Spectrin repeat"/>
    <property type="match status" value="6"/>
</dbReference>
<dbReference type="InterPro" id="IPR018159">
    <property type="entry name" value="Spectrin/alpha-actinin"/>
</dbReference>
<proteinExistence type="inferred from homology"/>
<reference evidence="11 12" key="1">
    <citation type="journal article" date="2017" name="G3 (Bethesda)">
        <title>The Physical Genome Mapping of Anopheles albimanus Corrected Scaffold Misassemblies and Identified Interarm Rearrangements in Genus Anopheles.</title>
        <authorList>
            <person name="Artemov G.N."/>
            <person name="Peery A.N."/>
            <person name="Jiang X."/>
            <person name="Tu Z."/>
            <person name="Stegniy V.N."/>
            <person name="Sharakhova M.V."/>
            <person name="Sharakhov I.V."/>
        </authorList>
    </citation>
    <scope>NUCLEOTIDE SEQUENCE [LARGE SCALE GENOMIC DNA]</scope>
    <source>
        <strain evidence="11 12">ALBI9_A</strain>
    </source>
</reference>
<dbReference type="VEuPathDB" id="VectorBase:AALB20_026566"/>
<dbReference type="GO" id="GO:0016328">
    <property type="term" value="C:lateral plasma membrane"/>
    <property type="evidence" value="ECO:0007669"/>
    <property type="project" value="UniProtKB-ARBA"/>
</dbReference>
<evidence type="ECO:0000256" key="2">
    <source>
        <dbReference type="ARBA" id="ARBA00006826"/>
    </source>
</evidence>
<dbReference type="Proteomes" id="UP000069272">
    <property type="component" value="Chromosome 3R"/>
</dbReference>
<dbReference type="InterPro" id="IPR002017">
    <property type="entry name" value="Spectrin_repeat"/>
</dbReference>
<dbReference type="GO" id="GO:0016199">
    <property type="term" value="P:axon midline choice point recognition"/>
    <property type="evidence" value="ECO:0007669"/>
    <property type="project" value="UniProtKB-ARBA"/>
</dbReference>
<dbReference type="VEuPathDB" id="VectorBase:AALB003881"/>
<keyword evidence="12" id="KW-1185">Reference proteome</keyword>
<name>A0A182FBJ8_ANOAL</name>
<dbReference type="AlphaFoldDB" id="A0A182FBJ8"/>
<dbReference type="PANTHER" id="PTHR11915">
    <property type="entry name" value="SPECTRIN/FILAMIN RELATED CYTOSKELETAL PROTEIN"/>
    <property type="match status" value="1"/>
</dbReference>
<dbReference type="GO" id="GO:0007026">
    <property type="term" value="P:negative regulation of microtubule depolymerization"/>
    <property type="evidence" value="ECO:0007669"/>
    <property type="project" value="UniProtKB-ARBA"/>
</dbReference>
<dbReference type="GO" id="GO:0008017">
    <property type="term" value="F:microtubule binding"/>
    <property type="evidence" value="ECO:0007669"/>
    <property type="project" value="UniProtKB-ARBA"/>
</dbReference>
<dbReference type="FunFam" id="1.20.58.60:FF:000013">
    <property type="entry name" value="Spectrin alpha chain, non-erythrocytic 1"/>
    <property type="match status" value="1"/>
</dbReference>
<keyword evidence="4" id="KW-0963">Cytoplasm</keyword>
<dbReference type="GO" id="GO:0003779">
    <property type="term" value="F:actin binding"/>
    <property type="evidence" value="ECO:0007669"/>
    <property type="project" value="UniProtKB-KW"/>
</dbReference>
<keyword evidence="7" id="KW-0009">Actin-binding</keyword>
<dbReference type="FunFam" id="1.20.58.60:FF:000020">
    <property type="entry name" value="Spectrin alpha chain, non-erythrocytic 1"/>
    <property type="match status" value="1"/>
</dbReference>
<evidence type="ECO:0000256" key="5">
    <source>
        <dbReference type="ARBA" id="ARBA00022553"/>
    </source>
</evidence>
<keyword evidence="3" id="KW-0117">Actin capping</keyword>
<dbReference type="GO" id="GO:0007274">
    <property type="term" value="P:neuromuscular synaptic transmission"/>
    <property type="evidence" value="ECO:0007669"/>
    <property type="project" value="UniProtKB-ARBA"/>
</dbReference>
<dbReference type="STRING" id="7167.A0A182FBJ8"/>
<protein>
    <submittedName>
        <fullName evidence="11">Uncharacterized protein</fullName>
    </submittedName>
</protein>
<evidence type="ECO:0000256" key="8">
    <source>
        <dbReference type="ARBA" id="ARBA00023212"/>
    </source>
</evidence>
<evidence type="ECO:0000256" key="3">
    <source>
        <dbReference type="ARBA" id="ARBA00022467"/>
    </source>
</evidence>
<dbReference type="GO" id="GO:0051693">
    <property type="term" value="P:actin filament capping"/>
    <property type="evidence" value="ECO:0007669"/>
    <property type="project" value="UniProtKB-KW"/>
</dbReference>
<keyword evidence="6" id="KW-0677">Repeat</keyword>
<dbReference type="Pfam" id="PF00435">
    <property type="entry name" value="Spectrin"/>
    <property type="match status" value="8"/>
</dbReference>
<dbReference type="GO" id="GO:0048790">
    <property type="term" value="P:maintenance of presynaptic active zone structure"/>
    <property type="evidence" value="ECO:0007669"/>
    <property type="project" value="UniProtKB-ARBA"/>
</dbReference>
<organism evidence="11 12">
    <name type="scientific">Anopheles albimanus</name>
    <name type="common">New world malaria mosquito</name>
    <dbReference type="NCBI Taxonomy" id="7167"/>
    <lineage>
        <taxon>Eukaryota</taxon>
        <taxon>Metazoa</taxon>
        <taxon>Ecdysozoa</taxon>
        <taxon>Arthropoda</taxon>
        <taxon>Hexapoda</taxon>
        <taxon>Insecta</taxon>
        <taxon>Pterygota</taxon>
        <taxon>Neoptera</taxon>
        <taxon>Endopterygota</taxon>
        <taxon>Diptera</taxon>
        <taxon>Nematocera</taxon>
        <taxon>Culicoidea</taxon>
        <taxon>Culicidae</taxon>
        <taxon>Anophelinae</taxon>
        <taxon>Anopheles</taxon>
    </lineage>
</organism>
<dbReference type="Gene3D" id="1.20.58.60">
    <property type="match status" value="7"/>
</dbReference>
<keyword evidence="8" id="KW-0206">Cytoskeleton</keyword>
<dbReference type="GO" id="GO:0045170">
    <property type="term" value="C:spectrosome"/>
    <property type="evidence" value="ECO:0007669"/>
    <property type="project" value="UniProtKB-ARBA"/>
</dbReference>
<feature type="coiled-coil region" evidence="9">
    <location>
        <begin position="264"/>
        <end position="323"/>
    </location>
</feature>
<feature type="region of interest" description="Disordered" evidence="10">
    <location>
        <begin position="58"/>
        <end position="91"/>
    </location>
</feature>
<evidence type="ECO:0000256" key="9">
    <source>
        <dbReference type="SAM" id="Coils"/>
    </source>
</evidence>
<comment type="subcellular location">
    <subcellularLocation>
        <location evidence="1">Cytoplasm</location>
        <location evidence="1">Cytoskeleton</location>
    </subcellularLocation>
</comment>
<evidence type="ECO:0000313" key="12">
    <source>
        <dbReference type="Proteomes" id="UP000069272"/>
    </source>
</evidence>
<dbReference type="GO" id="GO:0045169">
    <property type="term" value="C:fusome"/>
    <property type="evidence" value="ECO:0007669"/>
    <property type="project" value="UniProtKB-ARBA"/>
</dbReference>
<dbReference type="GO" id="GO:0005856">
    <property type="term" value="C:cytoskeleton"/>
    <property type="evidence" value="ECO:0007669"/>
    <property type="project" value="UniProtKB-SubCell"/>
</dbReference>
<comment type="similarity">
    <text evidence="2">Belongs to the spectrin family.</text>
</comment>
<evidence type="ECO:0000256" key="10">
    <source>
        <dbReference type="SAM" id="MobiDB-lite"/>
    </source>
</evidence>
<evidence type="ECO:0000313" key="11">
    <source>
        <dbReference type="EnsemblMetazoa" id="AALB003881-PA"/>
    </source>
</evidence>
<feature type="compositionally biased region" description="Basic and acidic residues" evidence="10">
    <location>
        <begin position="58"/>
        <end position="71"/>
    </location>
</feature>
<dbReference type="EnsemblMetazoa" id="AALB003881-RA">
    <property type="protein sequence ID" value="AALB003881-PA"/>
    <property type="gene ID" value="AALB003881"/>
</dbReference>
<evidence type="ECO:0000256" key="1">
    <source>
        <dbReference type="ARBA" id="ARBA00004245"/>
    </source>
</evidence>
<evidence type="ECO:0000256" key="6">
    <source>
        <dbReference type="ARBA" id="ARBA00022737"/>
    </source>
</evidence>
<keyword evidence="5" id="KW-0597">Phosphoprotein</keyword>
<feature type="coiled-coil region" evidence="9">
    <location>
        <begin position="656"/>
        <end position="726"/>
    </location>
</feature>
<keyword evidence="9" id="KW-0175">Coiled coil</keyword>
<evidence type="ECO:0000256" key="7">
    <source>
        <dbReference type="ARBA" id="ARBA00023203"/>
    </source>
</evidence>